<protein>
    <submittedName>
        <fullName evidence="1">Uncharacterized protein</fullName>
    </submittedName>
</protein>
<reference evidence="1" key="1">
    <citation type="journal article" date="2022" name="Int. J. Mol. Sci.">
        <title>Draft Genome of Tanacetum Coccineum: Genomic Comparison of Closely Related Tanacetum-Family Plants.</title>
        <authorList>
            <person name="Yamashiro T."/>
            <person name="Shiraishi A."/>
            <person name="Nakayama K."/>
            <person name="Satake H."/>
        </authorList>
    </citation>
    <scope>NUCLEOTIDE SEQUENCE</scope>
</reference>
<gene>
    <name evidence="1" type="ORF">Tco_1028767</name>
</gene>
<comment type="caution">
    <text evidence="1">The sequence shown here is derived from an EMBL/GenBank/DDBJ whole genome shotgun (WGS) entry which is preliminary data.</text>
</comment>
<reference evidence="1" key="2">
    <citation type="submission" date="2022-01" db="EMBL/GenBank/DDBJ databases">
        <authorList>
            <person name="Yamashiro T."/>
            <person name="Shiraishi A."/>
            <person name="Satake H."/>
            <person name="Nakayama K."/>
        </authorList>
    </citation>
    <scope>NUCLEOTIDE SEQUENCE</scope>
</reference>
<keyword evidence="2" id="KW-1185">Reference proteome</keyword>
<evidence type="ECO:0000313" key="1">
    <source>
        <dbReference type="EMBL" id="GJT69481.1"/>
    </source>
</evidence>
<organism evidence="1 2">
    <name type="scientific">Tanacetum coccineum</name>
    <dbReference type="NCBI Taxonomy" id="301880"/>
    <lineage>
        <taxon>Eukaryota</taxon>
        <taxon>Viridiplantae</taxon>
        <taxon>Streptophyta</taxon>
        <taxon>Embryophyta</taxon>
        <taxon>Tracheophyta</taxon>
        <taxon>Spermatophyta</taxon>
        <taxon>Magnoliopsida</taxon>
        <taxon>eudicotyledons</taxon>
        <taxon>Gunneridae</taxon>
        <taxon>Pentapetalae</taxon>
        <taxon>asterids</taxon>
        <taxon>campanulids</taxon>
        <taxon>Asterales</taxon>
        <taxon>Asteraceae</taxon>
        <taxon>Asteroideae</taxon>
        <taxon>Anthemideae</taxon>
        <taxon>Anthemidinae</taxon>
        <taxon>Tanacetum</taxon>
    </lineage>
</organism>
<dbReference type="EMBL" id="BQNB010017992">
    <property type="protein sequence ID" value="GJT69481.1"/>
    <property type="molecule type" value="Genomic_DNA"/>
</dbReference>
<evidence type="ECO:0000313" key="2">
    <source>
        <dbReference type="Proteomes" id="UP001151760"/>
    </source>
</evidence>
<proteinExistence type="predicted"/>
<sequence>MYQLMAVKITSFPEMECSGSIDRKDWVFPPNGDIRFHPGGTIEVANALSRTQAYRSLLFCRDTAKDVSDGYTYPNVDEGWFERYGKSKQSICTPVLLEASADMSDIYESHDGNPQANDWWMRRVANLTIKIKGVEGNQIMNVQD</sequence>
<dbReference type="Proteomes" id="UP001151760">
    <property type="component" value="Unassembled WGS sequence"/>
</dbReference>
<name>A0ABQ5G1I0_9ASTR</name>
<accession>A0ABQ5G1I0</accession>